<dbReference type="Gene3D" id="1.10.101.10">
    <property type="entry name" value="PGBD-like superfamily/PGBD"/>
    <property type="match status" value="1"/>
</dbReference>
<reference evidence="4" key="1">
    <citation type="submission" date="2020-12" db="EMBL/GenBank/DDBJ databases">
        <title>Methylobrevis albus sp. nov., isolated from fresh water lack sediment.</title>
        <authorList>
            <person name="Zou Q."/>
        </authorList>
    </citation>
    <scope>NUCLEOTIDE SEQUENCE</scope>
    <source>
        <strain evidence="4">L22</strain>
    </source>
</reference>
<dbReference type="SUPFAM" id="SSF47090">
    <property type="entry name" value="PGBD-like"/>
    <property type="match status" value="1"/>
</dbReference>
<dbReference type="Proteomes" id="UP000631694">
    <property type="component" value="Unassembled WGS sequence"/>
</dbReference>
<dbReference type="Gene3D" id="1.10.8.350">
    <property type="entry name" value="Bacterial muramidase"/>
    <property type="match status" value="1"/>
</dbReference>
<dbReference type="InterPro" id="IPR002477">
    <property type="entry name" value="Peptidoglycan-bd-like"/>
</dbReference>
<dbReference type="Pfam" id="PF01471">
    <property type="entry name" value="PG_binding_1"/>
    <property type="match status" value="1"/>
</dbReference>
<feature type="domain" description="Peptidoglycan binding-like" evidence="2">
    <location>
        <begin position="350"/>
        <end position="403"/>
    </location>
</feature>
<keyword evidence="1" id="KW-0732">Signal</keyword>
<evidence type="ECO:0000313" key="4">
    <source>
        <dbReference type="EMBL" id="MBH0236676.1"/>
    </source>
</evidence>
<feature type="signal peptide" evidence="1">
    <location>
        <begin position="1"/>
        <end position="33"/>
    </location>
</feature>
<feature type="chain" id="PRO_5037089178" evidence="1">
    <location>
        <begin position="34"/>
        <end position="405"/>
    </location>
</feature>
<dbReference type="InterPro" id="IPR036366">
    <property type="entry name" value="PGBDSf"/>
</dbReference>
<sequence>MTETLTACRPGKLVRSLALGLLAAVAVPQAAFATCGKAETFTDFLMEFRGEALAAGVPMDTVDRSLSTVRFDPGVVKRDRGQGVFAQSFLEFSDRMVNKNRLSVGASQLQKHRAMFTEIEQRFGVPGPVLVAFWGLETDFGGNLGDLPTLTSLATLAHDCRRPEMFRGELLAALKLLGRGDLRLDEMRGPWAGELGQTQFLASKYIEYGVDFDGDGRVDMIESSADALASSANYIAHLGWQRGQPWLEEVSVPASFPWEEADVTLKRPRSLFAAAGVANAAGPLPADETPVSLILPMGRSGPAFLAYPNFDVYLEWNKSLVYSTTAAYYATRLAGAPPVRRGSATGLAAADVKALQTKLAAMGYDVGKPDGVIGAQTRAAVRAVQQQVGLPADGWPTAELIAAVR</sequence>
<dbReference type="GO" id="GO:0008933">
    <property type="term" value="F:peptidoglycan lytic transglycosylase activity"/>
    <property type="evidence" value="ECO:0007669"/>
    <property type="project" value="TreeGrafter"/>
</dbReference>
<evidence type="ECO:0000259" key="3">
    <source>
        <dbReference type="Pfam" id="PF13406"/>
    </source>
</evidence>
<dbReference type="PANTHER" id="PTHR30163">
    <property type="entry name" value="MEMBRANE-BOUND LYTIC MUREIN TRANSGLYCOSYLASE B"/>
    <property type="match status" value="1"/>
</dbReference>
<dbReference type="InterPro" id="IPR011970">
    <property type="entry name" value="MltB_2"/>
</dbReference>
<gene>
    <name evidence="4" type="ORF">I5731_02475</name>
</gene>
<dbReference type="InterPro" id="IPR036365">
    <property type="entry name" value="PGBD-like_sf"/>
</dbReference>
<evidence type="ECO:0000256" key="1">
    <source>
        <dbReference type="SAM" id="SignalP"/>
    </source>
</evidence>
<feature type="domain" description="Transglycosylase SLT" evidence="3">
    <location>
        <begin position="41"/>
        <end position="330"/>
    </location>
</feature>
<dbReference type="NCBIfam" id="TIGR02283">
    <property type="entry name" value="MltB_2"/>
    <property type="match status" value="1"/>
</dbReference>
<accession>A0A931I0D2</accession>
<dbReference type="GO" id="GO:0009253">
    <property type="term" value="P:peptidoglycan catabolic process"/>
    <property type="evidence" value="ECO:0007669"/>
    <property type="project" value="TreeGrafter"/>
</dbReference>
<organism evidence="4 5">
    <name type="scientific">Methylobrevis albus</name>
    <dbReference type="NCBI Taxonomy" id="2793297"/>
    <lineage>
        <taxon>Bacteria</taxon>
        <taxon>Pseudomonadati</taxon>
        <taxon>Pseudomonadota</taxon>
        <taxon>Alphaproteobacteria</taxon>
        <taxon>Hyphomicrobiales</taxon>
        <taxon>Pleomorphomonadaceae</taxon>
        <taxon>Methylobrevis</taxon>
    </lineage>
</organism>
<dbReference type="SUPFAM" id="SSF53955">
    <property type="entry name" value="Lysozyme-like"/>
    <property type="match status" value="1"/>
</dbReference>
<dbReference type="InterPro" id="IPR043426">
    <property type="entry name" value="MltB-like"/>
</dbReference>
<dbReference type="InterPro" id="IPR023346">
    <property type="entry name" value="Lysozyme-like_dom_sf"/>
</dbReference>
<dbReference type="AlphaFoldDB" id="A0A931I0D2"/>
<evidence type="ECO:0000313" key="5">
    <source>
        <dbReference type="Proteomes" id="UP000631694"/>
    </source>
</evidence>
<name>A0A931I0D2_9HYPH</name>
<dbReference type="Gene3D" id="1.10.530.10">
    <property type="match status" value="1"/>
</dbReference>
<dbReference type="InterPro" id="IPR031304">
    <property type="entry name" value="SLT_2"/>
</dbReference>
<dbReference type="PANTHER" id="PTHR30163:SF8">
    <property type="entry name" value="LYTIC MUREIN TRANSGLYCOSYLASE"/>
    <property type="match status" value="1"/>
</dbReference>
<protein>
    <submittedName>
        <fullName evidence="4">Lytic murein transglycosylase</fullName>
    </submittedName>
</protein>
<proteinExistence type="predicted"/>
<dbReference type="RefSeq" id="WP_197309778.1">
    <property type="nucleotide sequence ID" value="NZ_JADZLT010000040.1"/>
</dbReference>
<evidence type="ECO:0000259" key="2">
    <source>
        <dbReference type="Pfam" id="PF01471"/>
    </source>
</evidence>
<comment type="caution">
    <text evidence="4">The sequence shown here is derived from an EMBL/GenBank/DDBJ whole genome shotgun (WGS) entry which is preliminary data.</text>
</comment>
<dbReference type="EMBL" id="JADZLT010000040">
    <property type="protein sequence ID" value="MBH0236676.1"/>
    <property type="molecule type" value="Genomic_DNA"/>
</dbReference>
<keyword evidence="5" id="KW-1185">Reference proteome</keyword>
<dbReference type="Pfam" id="PF13406">
    <property type="entry name" value="SLT_2"/>
    <property type="match status" value="1"/>
</dbReference>